<dbReference type="Gene3D" id="3.40.50.2000">
    <property type="entry name" value="Glycogen Phosphorylase B"/>
    <property type="match status" value="1"/>
</dbReference>
<dbReference type="Proteomes" id="UP001595997">
    <property type="component" value="Unassembled WGS sequence"/>
</dbReference>
<proteinExistence type="predicted"/>
<dbReference type="SUPFAM" id="SSF53756">
    <property type="entry name" value="UDP-Glycosyltransferase/glycogen phosphorylase"/>
    <property type="match status" value="1"/>
</dbReference>
<evidence type="ECO:0000256" key="1">
    <source>
        <dbReference type="ARBA" id="ARBA00022679"/>
    </source>
</evidence>
<keyword evidence="1 3" id="KW-0808">Transferase</keyword>
<evidence type="ECO:0000259" key="2">
    <source>
        <dbReference type="Pfam" id="PF00534"/>
    </source>
</evidence>
<reference evidence="4" key="1">
    <citation type="journal article" date="2019" name="Int. J. Syst. Evol. Microbiol.">
        <title>The Global Catalogue of Microorganisms (GCM) 10K type strain sequencing project: providing services to taxonomists for standard genome sequencing and annotation.</title>
        <authorList>
            <consortium name="The Broad Institute Genomics Platform"/>
            <consortium name="The Broad Institute Genome Sequencing Center for Infectious Disease"/>
            <person name="Wu L."/>
            <person name="Ma J."/>
        </authorList>
    </citation>
    <scope>NUCLEOTIDE SEQUENCE [LARGE SCALE GENOMIC DNA]</scope>
    <source>
        <strain evidence="4">CGMCC 4.7357</strain>
    </source>
</reference>
<protein>
    <submittedName>
        <fullName evidence="3">Glycosyltransferase</fullName>
        <ecNumber evidence="3">2.4.-.-</ecNumber>
    </submittedName>
</protein>
<accession>A0ABV9A5D7</accession>
<evidence type="ECO:0000313" key="4">
    <source>
        <dbReference type="Proteomes" id="UP001595997"/>
    </source>
</evidence>
<organism evidence="3 4">
    <name type="scientific">Streptomyces ovatisporus</name>
    <dbReference type="NCBI Taxonomy" id="1128682"/>
    <lineage>
        <taxon>Bacteria</taxon>
        <taxon>Bacillati</taxon>
        <taxon>Actinomycetota</taxon>
        <taxon>Actinomycetes</taxon>
        <taxon>Kitasatosporales</taxon>
        <taxon>Streptomycetaceae</taxon>
        <taxon>Streptomyces</taxon>
    </lineage>
</organism>
<gene>
    <name evidence="3" type="ORF">ACFPA8_11910</name>
</gene>
<keyword evidence="4" id="KW-1185">Reference proteome</keyword>
<dbReference type="EMBL" id="JBHSFH010000006">
    <property type="protein sequence ID" value="MFC4494839.1"/>
    <property type="molecule type" value="Genomic_DNA"/>
</dbReference>
<evidence type="ECO:0000313" key="3">
    <source>
        <dbReference type="EMBL" id="MFC4494839.1"/>
    </source>
</evidence>
<sequence length="473" mass="52105">MRIGLVSGDGLPVSGLLTIFRNVVDLGREMGLVDLPVVADLGYTWRPDKPAFFPHGAPAGGTPDWMTVESARRDDGADLTSAGAELTEVRDLVARQETLTREQHDALKSQIERLAKPYREGFASWLRRHQIDWVFALNMTLSDAVPVTLGLHQAAEEFFTPDRAGGVLYWDHDLFRSCAIFDEETGRRLYPEKPNRYTPVPQRNAHTRWAVISGSLAEETSSYPTELLPDIVPNILPKVPDGPLEERHHAFARHMELDLSRPVLLNPVRVFNVKGVEIALDLLAGMKSAAARDGSKVPWLLVFGSLEEEPPYAKQILAHARALGIQDDIRFLDGVPVTSHPEGATGWKLDEIDLLRLARETAGGVVFTPNVPDVETVGLAPGLAAVAGLPVAVTDYDVFRHIYGDDFTGVLVDRTPEGMRRAAEEFLAAVGTGRRGSRLPGPTGTLETNFRTVQRCFPDEPWRALLQRLAKSA</sequence>
<dbReference type="InterPro" id="IPR001296">
    <property type="entry name" value="Glyco_trans_1"/>
</dbReference>
<comment type="caution">
    <text evidence="3">The sequence shown here is derived from an EMBL/GenBank/DDBJ whole genome shotgun (WGS) entry which is preliminary data.</text>
</comment>
<feature type="domain" description="Glycosyl transferase family 1" evidence="2">
    <location>
        <begin position="259"/>
        <end position="427"/>
    </location>
</feature>
<dbReference type="EC" id="2.4.-.-" evidence="3"/>
<keyword evidence="3" id="KW-0328">Glycosyltransferase</keyword>
<name>A0ABV9A5D7_9ACTN</name>
<dbReference type="GO" id="GO:0016757">
    <property type="term" value="F:glycosyltransferase activity"/>
    <property type="evidence" value="ECO:0007669"/>
    <property type="project" value="UniProtKB-KW"/>
</dbReference>
<dbReference type="Pfam" id="PF00534">
    <property type="entry name" value="Glycos_transf_1"/>
    <property type="match status" value="1"/>
</dbReference>
<dbReference type="RefSeq" id="WP_386446621.1">
    <property type="nucleotide sequence ID" value="NZ_JBHSFH010000006.1"/>
</dbReference>